<name>A0A7W7I3J0_9ACTN</name>
<protein>
    <recommendedName>
        <fullName evidence="3">MmcQ/YjbR family DNA-binding protein</fullName>
    </recommendedName>
</protein>
<dbReference type="Pfam" id="PF04237">
    <property type="entry name" value="YjbR"/>
    <property type="match status" value="1"/>
</dbReference>
<dbReference type="EMBL" id="JACHNH010000001">
    <property type="protein sequence ID" value="MBB4765588.1"/>
    <property type="molecule type" value="Genomic_DNA"/>
</dbReference>
<dbReference type="InterPro" id="IPR058532">
    <property type="entry name" value="YjbR/MT2646/Rv2570-like"/>
</dbReference>
<reference evidence="1 2" key="1">
    <citation type="submission" date="2020-08" db="EMBL/GenBank/DDBJ databases">
        <title>Sequencing the genomes of 1000 actinobacteria strains.</title>
        <authorList>
            <person name="Klenk H.-P."/>
        </authorList>
    </citation>
    <scope>NUCLEOTIDE SEQUENCE [LARGE SCALE GENOMIC DNA]</scope>
    <source>
        <strain evidence="1 2">DSM 43149</strain>
    </source>
</reference>
<dbReference type="Gene3D" id="3.90.1150.30">
    <property type="match status" value="1"/>
</dbReference>
<dbReference type="Proteomes" id="UP000578112">
    <property type="component" value="Unassembled WGS sequence"/>
</dbReference>
<evidence type="ECO:0000313" key="2">
    <source>
        <dbReference type="Proteomes" id="UP000578112"/>
    </source>
</evidence>
<organism evidence="1 2">
    <name type="scientific">Actinoplanes digitatis</name>
    <dbReference type="NCBI Taxonomy" id="1868"/>
    <lineage>
        <taxon>Bacteria</taxon>
        <taxon>Bacillati</taxon>
        <taxon>Actinomycetota</taxon>
        <taxon>Actinomycetes</taxon>
        <taxon>Micromonosporales</taxon>
        <taxon>Micromonosporaceae</taxon>
        <taxon>Actinoplanes</taxon>
    </lineage>
</organism>
<dbReference type="SUPFAM" id="SSF142906">
    <property type="entry name" value="YjbR-like"/>
    <property type="match status" value="1"/>
</dbReference>
<dbReference type="AlphaFoldDB" id="A0A7W7I3J0"/>
<keyword evidence="2" id="KW-1185">Reference proteome</keyword>
<sequence length="122" mass="13680">MPVTWQEVREWVLALPGGRESFVEQWGDWTLRYGEKMFVVGGPDYDTVSVKASKEEQAELVSGAPETYSPAPYVGRYGWVRVVLAEADAGELRQVVTEAWRRTAPKKVVRDYDSAQGQADQG</sequence>
<comment type="caution">
    <text evidence="1">The sequence shown here is derived from an EMBL/GenBank/DDBJ whole genome shotgun (WGS) entry which is preliminary data.</text>
</comment>
<dbReference type="RefSeq" id="WP_184996623.1">
    <property type="nucleotide sequence ID" value="NZ_BOMK01000022.1"/>
</dbReference>
<accession>A0A7W7I3J0</accession>
<evidence type="ECO:0008006" key="3">
    <source>
        <dbReference type="Google" id="ProtNLM"/>
    </source>
</evidence>
<proteinExistence type="predicted"/>
<dbReference type="InterPro" id="IPR038056">
    <property type="entry name" value="YjbR-like_sf"/>
</dbReference>
<evidence type="ECO:0000313" key="1">
    <source>
        <dbReference type="EMBL" id="MBB4765588.1"/>
    </source>
</evidence>
<gene>
    <name evidence="1" type="ORF">BJ971_006144</name>
</gene>